<gene>
    <name evidence="3" type="ORF">GARC_3077</name>
</gene>
<feature type="signal peptide" evidence="1">
    <location>
        <begin position="1"/>
        <end position="18"/>
    </location>
</feature>
<protein>
    <recommendedName>
        <fullName evidence="2">SnoaL-like domain-containing protein</fullName>
    </recommendedName>
</protein>
<evidence type="ECO:0000256" key="1">
    <source>
        <dbReference type="SAM" id="SignalP"/>
    </source>
</evidence>
<keyword evidence="4" id="KW-1185">Reference proteome</keyword>
<dbReference type="SUPFAM" id="SSF54427">
    <property type="entry name" value="NTF2-like"/>
    <property type="match status" value="1"/>
</dbReference>
<dbReference type="Proteomes" id="UP000006327">
    <property type="component" value="Unassembled WGS sequence"/>
</dbReference>
<feature type="domain" description="SnoaL-like" evidence="2">
    <location>
        <begin position="24"/>
        <end position="116"/>
    </location>
</feature>
<feature type="chain" id="PRO_5003900724" description="SnoaL-like domain-containing protein" evidence="1">
    <location>
        <begin position="19"/>
        <end position="135"/>
    </location>
</feature>
<dbReference type="Pfam" id="PF12680">
    <property type="entry name" value="SnoaL_2"/>
    <property type="match status" value="1"/>
</dbReference>
<comment type="caution">
    <text evidence="3">The sequence shown here is derived from an EMBL/GenBank/DDBJ whole genome shotgun (WGS) entry which is preliminary data.</text>
</comment>
<reference evidence="3 4" key="1">
    <citation type="journal article" date="2017" name="Antonie Van Leeuwenhoek">
        <title>Rhizobium rhizosphaerae sp. nov., a novel species isolated from rice rhizosphere.</title>
        <authorList>
            <person name="Zhao J.J."/>
            <person name="Zhang J."/>
            <person name="Zhang R.J."/>
            <person name="Zhang C.W."/>
            <person name="Yin H.Q."/>
            <person name="Zhang X.X."/>
        </authorList>
    </citation>
    <scope>NUCLEOTIDE SEQUENCE [LARGE SCALE GENOMIC DNA]</scope>
    <source>
        <strain evidence="3 4">BSs20135</strain>
    </source>
</reference>
<dbReference type="InterPro" id="IPR032710">
    <property type="entry name" value="NTF2-like_dom_sf"/>
</dbReference>
<evidence type="ECO:0000313" key="3">
    <source>
        <dbReference type="EMBL" id="GAC20040.1"/>
    </source>
</evidence>
<accession>K6Z9B5</accession>
<proteinExistence type="predicted"/>
<dbReference type="RefSeq" id="WP_007621563.1">
    <property type="nucleotide sequence ID" value="NZ_BAEO01000044.1"/>
</dbReference>
<name>K6Z9B5_9ALTE</name>
<dbReference type="InterPro" id="IPR037401">
    <property type="entry name" value="SnoaL-like"/>
</dbReference>
<dbReference type="Gene3D" id="3.10.450.50">
    <property type="match status" value="1"/>
</dbReference>
<dbReference type="STRING" id="493475.GARC_3077"/>
<dbReference type="AlphaFoldDB" id="K6Z9B5"/>
<keyword evidence="1" id="KW-0732">Signal</keyword>
<dbReference type="OrthoDB" id="6387446at2"/>
<dbReference type="EMBL" id="BAEO01000044">
    <property type="protein sequence ID" value="GAC20040.1"/>
    <property type="molecule type" value="Genomic_DNA"/>
</dbReference>
<organism evidence="3 4">
    <name type="scientific">Paraglaciecola arctica BSs20135</name>
    <dbReference type="NCBI Taxonomy" id="493475"/>
    <lineage>
        <taxon>Bacteria</taxon>
        <taxon>Pseudomonadati</taxon>
        <taxon>Pseudomonadota</taxon>
        <taxon>Gammaproteobacteria</taxon>
        <taxon>Alteromonadales</taxon>
        <taxon>Alteromonadaceae</taxon>
        <taxon>Paraglaciecola</taxon>
    </lineage>
</organism>
<evidence type="ECO:0000313" key="4">
    <source>
        <dbReference type="Proteomes" id="UP000006327"/>
    </source>
</evidence>
<evidence type="ECO:0000259" key="2">
    <source>
        <dbReference type="Pfam" id="PF12680"/>
    </source>
</evidence>
<sequence length="135" mass="15433">MKVTWLIVLLSWAVCVTATPTKQVELFIDAYNQHDIEKMLEKTSEQVKWLYNINDKLLLETEGKDALRAAMVEHFKQQTHARSLIKRSLTLGDTVAVIEEAFSNDGERSQCALSIYQMQQDLIQSVTYYAATSCE</sequence>